<comment type="subcellular location">
    <subcellularLocation>
        <location evidence="1">Cell outer membrane</location>
    </subcellularLocation>
</comment>
<gene>
    <name evidence="6" type="ORF">IAC47_02545</name>
</gene>
<comment type="caution">
    <text evidence="6">The sequence shown here is derived from an EMBL/GenBank/DDBJ whole genome shotgun (WGS) entry which is preliminary data.</text>
</comment>
<protein>
    <submittedName>
        <fullName evidence="6">Outer membrane beta-barrel family protein</fullName>
    </submittedName>
</protein>
<evidence type="ECO:0000256" key="3">
    <source>
        <dbReference type="ARBA" id="ARBA00023237"/>
    </source>
</evidence>
<organism evidence="6 7">
    <name type="scientific">Candidatus Onthomorpha intestinigallinarum</name>
    <dbReference type="NCBI Taxonomy" id="2840880"/>
    <lineage>
        <taxon>Bacteria</taxon>
        <taxon>Pseudomonadati</taxon>
        <taxon>Bacteroidota</taxon>
        <taxon>Bacteroidia</taxon>
        <taxon>Bacteroidales</taxon>
        <taxon>Candidatus Onthomorpha</taxon>
    </lineage>
</organism>
<feature type="domain" description="Outer membrane protein beta-barrel" evidence="5">
    <location>
        <begin position="1"/>
        <end position="224"/>
    </location>
</feature>
<evidence type="ECO:0000256" key="2">
    <source>
        <dbReference type="ARBA" id="ARBA00023136"/>
    </source>
</evidence>
<dbReference type="Proteomes" id="UP000824267">
    <property type="component" value="Unassembled WGS sequence"/>
</dbReference>
<dbReference type="InterPro" id="IPR041700">
    <property type="entry name" value="OMP_b-brl_3"/>
</dbReference>
<evidence type="ECO:0000256" key="1">
    <source>
        <dbReference type="ARBA" id="ARBA00004442"/>
    </source>
</evidence>
<feature type="non-terminal residue" evidence="6">
    <location>
        <position position="1"/>
    </location>
</feature>
<proteinExistence type="predicted"/>
<keyword evidence="2" id="KW-0472">Membrane</keyword>
<feature type="compositionally biased region" description="Low complexity" evidence="4">
    <location>
        <begin position="245"/>
        <end position="257"/>
    </location>
</feature>
<evidence type="ECO:0000313" key="7">
    <source>
        <dbReference type="Proteomes" id="UP000824267"/>
    </source>
</evidence>
<dbReference type="GO" id="GO:0009279">
    <property type="term" value="C:cell outer membrane"/>
    <property type="evidence" value="ECO:0007669"/>
    <property type="project" value="UniProtKB-SubCell"/>
</dbReference>
<reference evidence="6" key="1">
    <citation type="journal article" date="2021" name="PeerJ">
        <title>Extensive microbial diversity within the chicken gut microbiome revealed by metagenomics and culture.</title>
        <authorList>
            <person name="Gilroy R."/>
            <person name="Ravi A."/>
            <person name="Getino M."/>
            <person name="Pursley I."/>
            <person name="Horton D.L."/>
            <person name="Alikhan N.F."/>
            <person name="Baker D."/>
            <person name="Gharbi K."/>
            <person name="Hall N."/>
            <person name="Watson M."/>
            <person name="Adriaenssens E.M."/>
            <person name="Foster-Nyarko E."/>
            <person name="Jarju S."/>
            <person name="Secka A."/>
            <person name="Antonio M."/>
            <person name="Oren A."/>
            <person name="Chaudhuri R.R."/>
            <person name="La Ragione R."/>
            <person name="Hildebrand F."/>
            <person name="Pallen M.J."/>
        </authorList>
    </citation>
    <scope>NUCLEOTIDE SEQUENCE</scope>
    <source>
        <strain evidence="6">Gambia16-930</strain>
    </source>
</reference>
<evidence type="ECO:0000259" key="5">
    <source>
        <dbReference type="Pfam" id="PF14905"/>
    </source>
</evidence>
<dbReference type="EMBL" id="DXGG01000084">
    <property type="protein sequence ID" value="HIW87135.1"/>
    <property type="molecule type" value="Genomic_DNA"/>
</dbReference>
<dbReference type="Gene3D" id="2.40.170.20">
    <property type="entry name" value="TonB-dependent receptor, beta-barrel domain"/>
    <property type="match status" value="1"/>
</dbReference>
<accession>A0A9D1UI10</accession>
<dbReference type="SUPFAM" id="SSF56935">
    <property type="entry name" value="Porins"/>
    <property type="match status" value="1"/>
</dbReference>
<dbReference type="InterPro" id="IPR036942">
    <property type="entry name" value="Beta-barrel_TonB_sf"/>
</dbReference>
<dbReference type="AlphaFoldDB" id="A0A9D1UI10"/>
<keyword evidence="3" id="KW-0998">Cell outer membrane</keyword>
<dbReference type="Pfam" id="PF14905">
    <property type="entry name" value="OMP_b-brl_3"/>
    <property type="match status" value="1"/>
</dbReference>
<sequence length="257" mass="29911">IRFGNPDINPEYTDAFEISHSIIFPKTTIFSSLYYRQTNDRISWFNFLWTEENARRYGFDWVLDIAGDEVDKGKLAMTSLNINKSMNYGLEFIIDQQITKWWKINLSANLFGNYSDATIINDSEIKYFTWDAKLNSTMNLPDNWVIQLSAQYFAPSETIQGNREAFYFGDIAIKKSINKQVSFSLRYSDMFRTMKRRNTTITDDYLQFSVGRPYRQSVMLNFSYRFGSDKLLKKRQPSIKHLDDGSGSETGGATSED</sequence>
<name>A0A9D1UI10_9BACT</name>
<reference evidence="6" key="2">
    <citation type="submission" date="2021-04" db="EMBL/GenBank/DDBJ databases">
        <authorList>
            <person name="Gilroy R."/>
        </authorList>
    </citation>
    <scope>NUCLEOTIDE SEQUENCE</scope>
    <source>
        <strain evidence="6">Gambia16-930</strain>
    </source>
</reference>
<evidence type="ECO:0000313" key="6">
    <source>
        <dbReference type="EMBL" id="HIW87135.1"/>
    </source>
</evidence>
<evidence type="ECO:0000256" key="4">
    <source>
        <dbReference type="SAM" id="MobiDB-lite"/>
    </source>
</evidence>
<feature type="region of interest" description="Disordered" evidence="4">
    <location>
        <begin position="237"/>
        <end position="257"/>
    </location>
</feature>